<name>A0ABY3AGE4_9FLAO</name>
<dbReference type="EMBL" id="VHIF01000001">
    <property type="protein sequence ID" value="TQO39603.1"/>
    <property type="molecule type" value="Genomic_DNA"/>
</dbReference>
<comment type="caution">
    <text evidence="2">The sequence shown here is derived from an EMBL/GenBank/DDBJ whole genome shotgun (WGS) entry which is preliminary data.</text>
</comment>
<keyword evidence="1" id="KW-0472">Membrane</keyword>
<keyword evidence="3" id="KW-1185">Reference proteome</keyword>
<evidence type="ECO:0000256" key="1">
    <source>
        <dbReference type="SAM" id="Phobius"/>
    </source>
</evidence>
<feature type="transmembrane region" description="Helical" evidence="1">
    <location>
        <begin position="26"/>
        <end position="47"/>
    </location>
</feature>
<dbReference type="Proteomes" id="UP000315363">
    <property type="component" value="Unassembled WGS sequence"/>
</dbReference>
<protein>
    <submittedName>
        <fullName evidence="2">Uncharacterized protein</fullName>
    </submittedName>
</protein>
<proteinExistence type="predicted"/>
<accession>A0ABY3AGE4</accession>
<sequence>MLFNFSSSVRLDRSVMVCPVSCAPHFFLPPLLNFILFLHILIGFHFVRSRVLRCLKHNLLSSPKINIFNSFLMKYYSKRVGLICSCSKTKIPSDYANPTYLYQYTHMCIYLYLHIHILIYRDRRIPFIIYSL</sequence>
<keyword evidence="1" id="KW-1133">Transmembrane helix</keyword>
<organism evidence="2 3">
    <name type="scientific">Arenibacter algicola</name>
    <dbReference type="NCBI Taxonomy" id="616991"/>
    <lineage>
        <taxon>Bacteria</taxon>
        <taxon>Pseudomonadati</taxon>
        <taxon>Bacteroidota</taxon>
        <taxon>Flavobacteriia</taxon>
        <taxon>Flavobacteriales</taxon>
        <taxon>Flavobacteriaceae</taxon>
        <taxon>Arenibacter</taxon>
    </lineage>
</organism>
<evidence type="ECO:0000313" key="2">
    <source>
        <dbReference type="EMBL" id="TQO39603.1"/>
    </source>
</evidence>
<evidence type="ECO:0000313" key="3">
    <source>
        <dbReference type="Proteomes" id="UP000315363"/>
    </source>
</evidence>
<reference evidence="2 3" key="1">
    <citation type="submission" date="2019-06" db="EMBL/GenBank/DDBJ databases">
        <title>A large-scale integrated study on North Sea by COGITO (Coastal Microbe Genomic &amp; Taxonomic Observatory).</title>
        <authorList>
            <person name="Teeling H."/>
        </authorList>
    </citation>
    <scope>NUCLEOTIDE SEQUENCE [LARGE SCALE GENOMIC DNA]</scope>
    <source>
        <strain evidence="2 3">MAR_2009_79</strain>
    </source>
</reference>
<keyword evidence="1" id="KW-0812">Transmembrane</keyword>
<gene>
    <name evidence="2" type="ORF">GQ41_4284</name>
</gene>